<gene>
    <name evidence="1" type="ORF">AAT19DRAFT_14389</name>
</gene>
<reference evidence="1 2" key="1">
    <citation type="journal article" date="2018" name="Elife">
        <title>Functional genomics of lipid metabolism in the oleaginous yeast Rhodosporidium toruloides.</title>
        <authorList>
            <person name="Coradetti S.T."/>
            <person name="Pinel D."/>
            <person name="Geiselman G."/>
            <person name="Ito M."/>
            <person name="Mondo S."/>
            <person name="Reilly M.C."/>
            <person name="Cheng Y.F."/>
            <person name="Bauer S."/>
            <person name="Grigoriev I."/>
            <person name="Gladden J.M."/>
            <person name="Simmons B.A."/>
            <person name="Brem R."/>
            <person name="Arkin A.P."/>
            <person name="Skerker J.M."/>
        </authorList>
    </citation>
    <scope>NUCLEOTIDE SEQUENCE [LARGE SCALE GENOMIC DNA]</scope>
    <source>
        <strain evidence="1 2">NBRC 0880</strain>
    </source>
</reference>
<dbReference type="Proteomes" id="UP000239560">
    <property type="component" value="Unassembled WGS sequence"/>
</dbReference>
<organism evidence="1 2">
    <name type="scientific">Rhodotorula toruloides</name>
    <name type="common">Yeast</name>
    <name type="synonym">Rhodosporidium toruloides</name>
    <dbReference type="NCBI Taxonomy" id="5286"/>
    <lineage>
        <taxon>Eukaryota</taxon>
        <taxon>Fungi</taxon>
        <taxon>Dikarya</taxon>
        <taxon>Basidiomycota</taxon>
        <taxon>Pucciniomycotina</taxon>
        <taxon>Microbotryomycetes</taxon>
        <taxon>Sporidiobolales</taxon>
        <taxon>Sporidiobolaceae</taxon>
        <taxon>Rhodotorula</taxon>
    </lineage>
</organism>
<protein>
    <submittedName>
        <fullName evidence="1">Proteophosphoglycan ppg4</fullName>
    </submittedName>
</protein>
<evidence type="ECO:0000313" key="2">
    <source>
        <dbReference type="Proteomes" id="UP000239560"/>
    </source>
</evidence>
<proteinExistence type="predicted"/>
<accession>A0A2T0ABK0</accession>
<comment type="caution">
    <text evidence="1">The sequence shown here is derived from an EMBL/GenBank/DDBJ whole genome shotgun (WGS) entry which is preliminary data.</text>
</comment>
<dbReference type="AlphaFoldDB" id="A0A2T0ABK0"/>
<name>A0A2T0ABK0_RHOTO</name>
<evidence type="ECO:0000313" key="1">
    <source>
        <dbReference type="EMBL" id="PRQ75367.1"/>
    </source>
</evidence>
<dbReference type="OrthoDB" id="10267620at2759"/>
<sequence>MTFTLPLEVTLQIVDIAQYRRLDESAIEHMRRLTRIGLACRAFYEVVERTLRTTIFATLSSNPDQSFVDRTLAAKRAGKPFETLDLRVSDAALVFRSVYRMHGRDAVRKVTLLPKGIIGAMAAMVHLKDGKVTVECLVASGVNLRGPLKRPFNSLRELALDLSAPYLVQKIILPSFTPNLRVLAIQDRVPSTTLRAYDLFDDTLLARLDLGRVTFGHVPIHSTSRLDSLQHSTPVLVCLDRAAVGCIIPDNFRPPYLQLHSIRSNFEHSALTLYHIRACIRKGAAKKALFLPQELHPSMAILSSSSLSRARDDLLDAIDDAGVEYVGWYHADEETDASISETFRRYLDRERLEGRM</sequence>
<dbReference type="EMBL" id="LCTV02000005">
    <property type="protein sequence ID" value="PRQ75367.1"/>
    <property type="molecule type" value="Genomic_DNA"/>
</dbReference>